<dbReference type="PROSITE" id="PS50097">
    <property type="entry name" value="BTB"/>
    <property type="match status" value="2"/>
</dbReference>
<name>U9SRC1_RHIID</name>
<evidence type="ECO:0000259" key="2">
    <source>
        <dbReference type="PROSITE" id="PS50097"/>
    </source>
</evidence>
<accession>U9SRC1</accession>
<dbReference type="Pfam" id="PF00651">
    <property type="entry name" value="BTB"/>
    <property type="match status" value="2"/>
</dbReference>
<dbReference type="VEuPathDB" id="FungiDB:RhiirFUN_008338"/>
<feature type="non-terminal residue" evidence="4">
    <location>
        <position position="911"/>
    </location>
</feature>
<dbReference type="InterPro" id="IPR000719">
    <property type="entry name" value="Prot_kinase_dom"/>
</dbReference>
<dbReference type="Gene3D" id="1.25.40.420">
    <property type="match status" value="1"/>
</dbReference>
<organism evidence="4">
    <name type="scientific">Rhizophagus irregularis (strain DAOM 181602 / DAOM 197198 / MUCL 43194)</name>
    <name type="common">Arbuscular mycorrhizal fungus</name>
    <name type="synonym">Glomus intraradices</name>
    <dbReference type="NCBI Taxonomy" id="747089"/>
    <lineage>
        <taxon>Eukaryota</taxon>
        <taxon>Fungi</taxon>
        <taxon>Fungi incertae sedis</taxon>
        <taxon>Mucoromycota</taxon>
        <taxon>Glomeromycotina</taxon>
        <taxon>Glomeromycetes</taxon>
        <taxon>Glomerales</taxon>
        <taxon>Glomeraceae</taxon>
        <taxon>Rhizophagus</taxon>
    </lineage>
</organism>
<dbReference type="InterPro" id="IPR006571">
    <property type="entry name" value="TLDc_dom"/>
</dbReference>
<dbReference type="VEuPathDB" id="FungiDB:RhiirFUN_000692"/>
<dbReference type="eggNOG" id="KOG2075">
    <property type="taxonomic scope" value="Eukaryota"/>
</dbReference>
<sequence>MYEVISGLPPYHDISHDKDLAIKICHGLRPRFNIKVPKLIVHLIKRCLDANPLNRPNAEEIRRILDKWVNQPESDLENQIKEAEEFNYNFSTGLIPSNCRIPPTNLGLSYKTHSEAIYTSRLLSFNNLPEPINSDDYYKQHDNIISEEFSESLQIDVPQLNISDYSDDADDYNVIIQVGENQNIKEFRAHSVILRARSLYFKSALSSNWVTKKDNMIIFSKPNLTPIIFDMVLRYIYTGELDLTEQSGENILNLLVASDELLLEELFIHVQNYLIIKQTNWVRENFVFVLNTVFRLDNCKRLQDYCLESICEDPLQFFSSKSFLSINKEILLGLLKRDDLQIEEVVIWDYLIKWGIEQTPGLGYENSDRAKWNYKDYETLNITLNQFIPLIQLAGISRADFFDKVHPYRTIIPTHIYKEIEEFHYKDSLPKTTILPTRAGLIFKSNIIKPKLAKIIINWIDNKDTMYIRNNRNDPFYKFNLIYRSSRDGIGSKSFKKKCNGRVASLVLIKVKNISKIFGGYSSIGFNSSGDDFINDNGFKFYNSSDNFIFSFEDGDDTQNMKISRVINSSHAILDYYHNGFNFGQGSLSMSYEGLHVNNTCSNYENNLNTLTVYTIEEIETFTQQFGLLASLGFGISTIIIFQELKYFCYTVDRFGILTPNFKFQQSWFEISAMVRFWKHLGFQQSVSASAIAETTQLYANLTKNALVYYDADDYNVIIQVGENQNMKEFRAHSVILRARSSYFKGALSSNWVTKKDNMIIFSKPNLTPTIFDMILRYIYTGELDLTKQSGENILGLLVASDELLLEELFEHVQDYLIKKQNIWVRQNFVLVLNTVFRLVSCKNLQDYCFESICEDPLPFITSKSFLSLDKDSLFNLLESDNLQIEEVKVWDYLIKWGIEQTSAGLGSSSN</sequence>
<dbReference type="PROSITE" id="PS51886">
    <property type="entry name" value="TLDC"/>
    <property type="match status" value="1"/>
</dbReference>
<dbReference type="InterPro" id="IPR011009">
    <property type="entry name" value="Kinase-like_dom_sf"/>
</dbReference>
<evidence type="ECO:0008006" key="5">
    <source>
        <dbReference type="Google" id="ProtNLM"/>
    </source>
</evidence>
<dbReference type="GO" id="GO:0004672">
    <property type="term" value="F:protein kinase activity"/>
    <property type="evidence" value="ECO:0007669"/>
    <property type="project" value="InterPro"/>
</dbReference>
<dbReference type="GO" id="GO:0005737">
    <property type="term" value="C:cytoplasm"/>
    <property type="evidence" value="ECO:0007669"/>
    <property type="project" value="TreeGrafter"/>
</dbReference>
<dbReference type="AlphaFoldDB" id="U9SRC1"/>
<feature type="domain" description="Protein kinase" evidence="1">
    <location>
        <begin position="1"/>
        <end position="69"/>
    </location>
</feature>
<evidence type="ECO:0000259" key="1">
    <source>
        <dbReference type="PROSITE" id="PS50011"/>
    </source>
</evidence>
<dbReference type="SUPFAM" id="SSF54695">
    <property type="entry name" value="POZ domain"/>
    <property type="match status" value="2"/>
</dbReference>
<dbReference type="Pfam" id="PF07534">
    <property type="entry name" value="TLD"/>
    <property type="match status" value="1"/>
</dbReference>
<dbReference type="InterPro" id="IPR052407">
    <property type="entry name" value="BTB_POZ_domain_cont_9"/>
</dbReference>
<dbReference type="PANTHER" id="PTHR46306:SF1">
    <property type="entry name" value="BTB_POZ DOMAIN-CONTAINING PROTEIN 9"/>
    <property type="match status" value="1"/>
</dbReference>
<dbReference type="SMART" id="SM00225">
    <property type="entry name" value="BTB"/>
    <property type="match status" value="2"/>
</dbReference>
<feature type="domain" description="BTB" evidence="2">
    <location>
        <begin position="715"/>
        <end position="788"/>
    </location>
</feature>
<dbReference type="CDD" id="cd18186">
    <property type="entry name" value="BTB_POZ_ZBTB_KLHL-like"/>
    <property type="match status" value="2"/>
</dbReference>
<dbReference type="PANTHER" id="PTHR46306">
    <property type="entry name" value="BTB/POZ DOMAIN-CONTAINING PROTEIN 9"/>
    <property type="match status" value="1"/>
</dbReference>
<dbReference type="HOGENOM" id="CLU_319261_0_0_1"/>
<dbReference type="Pfam" id="PF07707">
    <property type="entry name" value="BACK"/>
    <property type="match status" value="2"/>
</dbReference>
<dbReference type="GO" id="GO:0005524">
    <property type="term" value="F:ATP binding"/>
    <property type="evidence" value="ECO:0007669"/>
    <property type="project" value="InterPro"/>
</dbReference>
<feature type="domain" description="TLDc" evidence="3">
    <location>
        <begin position="446"/>
        <end position="625"/>
    </location>
</feature>
<dbReference type="Gene3D" id="1.10.510.10">
    <property type="entry name" value="Transferase(Phosphotransferase) domain 1"/>
    <property type="match status" value="1"/>
</dbReference>
<gene>
    <name evidence="4" type="ORF">GLOINDRAFT_11359</name>
</gene>
<feature type="domain" description="BTB" evidence="2">
    <location>
        <begin position="172"/>
        <end position="245"/>
    </location>
</feature>
<evidence type="ECO:0000259" key="3">
    <source>
        <dbReference type="PROSITE" id="PS51886"/>
    </source>
</evidence>
<protein>
    <recommendedName>
        <fullName evidence="5">BTB-domain-containing protein</fullName>
    </recommendedName>
</protein>
<dbReference type="PROSITE" id="PS50011">
    <property type="entry name" value="PROTEIN_KINASE_DOM"/>
    <property type="match status" value="1"/>
</dbReference>
<evidence type="ECO:0000313" key="4">
    <source>
        <dbReference type="EMBL" id="ERZ97656.1"/>
    </source>
</evidence>
<dbReference type="InterPro" id="IPR011705">
    <property type="entry name" value="BACK"/>
</dbReference>
<dbReference type="Gene3D" id="3.30.710.10">
    <property type="entry name" value="Potassium Channel Kv1.1, Chain A"/>
    <property type="match status" value="2"/>
</dbReference>
<proteinExistence type="predicted"/>
<dbReference type="EMBL" id="KI299435">
    <property type="protein sequence ID" value="ERZ97656.1"/>
    <property type="molecule type" value="Genomic_DNA"/>
</dbReference>
<dbReference type="SUPFAM" id="SSF56112">
    <property type="entry name" value="Protein kinase-like (PK-like)"/>
    <property type="match status" value="1"/>
</dbReference>
<dbReference type="InterPro" id="IPR011333">
    <property type="entry name" value="SKP1/BTB/POZ_sf"/>
</dbReference>
<dbReference type="InterPro" id="IPR000210">
    <property type="entry name" value="BTB/POZ_dom"/>
</dbReference>
<dbReference type="VEuPathDB" id="FungiDB:RhiirFUN_000693"/>
<reference evidence="4" key="1">
    <citation type="submission" date="2013-07" db="EMBL/GenBank/DDBJ databases">
        <title>The genome of an arbuscular mycorrhizal fungus provides insights into the evolution of the oldest plant symbiosis.</title>
        <authorList>
            <consortium name="DOE Joint Genome Institute"/>
            <person name="Tisserant E."/>
            <person name="Malbreil M."/>
            <person name="Kuo A."/>
            <person name="Kohler A."/>
            <person name="Symeonidi A."/>
            <person name="Balestrini R."/>
            <person name="Charron P."/>
            <person name="Duensing N."/>
            <person name="Frei-dit-Frey N."/>
            <person name="Gianinazzi-Pearson V."/>
            <person name="Gilbert B."/>
            <person name="Handa Y."/>
            <person name="Hijri M."/>
            <person name="Kaul R."/>
            <person name="Kawaguchi M."/>
            <person name="Krajinski F."/>
            <person name="Lammers P."/>
            <person name="Lapierre D."/>
            <person name="Masclaux F.G."/>
            <person name="Murat C."/>
            <person name="Morin E."/>
            <person name="Ndikumana S."/>
            <person name="Pagni M."/>
            <person name="Petitpierre D."/>
            <person name="Requena N."/>
            <person name="Rosikiewicz P."/>
            <person name="Riley R."/>
            <person name="Saito K."/>
            <person name="San Clemente H."/>
            <person name="Shapiro H."/>
            <person name="van Tuinen D."/>
            <person name="Becard G."/>
            <person name="Bonfante P."/>
            <person name="Paszkowski U."/>
            <person name="Shachar-Hill Y."/>
            <person name="Young J.P."/>
            <person name="Sanders I.R."/>
            <person name="Henrissat B."/>
            <person name="Rensing S.A."/>
            <person name="Grigoriev I.V."/>
            <person name="Corradi N."/>
            <person name="Roux C."/>
            <person name="Martin F."/>
        </authorList>
    </citation>
    <scope>NUCLEOTIDE SEQUENCE</scope>
    <source>
        <strain evidence="4">DAOM 197198</strain>
    </source>
</reference>